<feature type="signal peptide" evidence="1">
    <location>
        <begin position="1"/>
        <end position="24"/>
    </location>
</feature>
<dbReference type="EMBL" id="CP022741">
    <property type="protein sequence ID" value="ASU23529.1"/>
    <property type="molecule type" value="Genomic_DNA"/>
</dbReference>
<dbReference type="KEGG" id="vqi:CCZ37_03960"/>
<organism evidence="2 3">
    <name type="scientific">Vibrio qinghaiensis</name>
    <dbReference type="NCBI Taxonomy" id="2025808"/>
    <lineage>
        <taxon>Bacteria</taxon>
        <taxon>Pseudomonadati</taxon>
        <taxon>Pseudomonadota</taxon>
        <taxon>Gammaproteobacteria</taxon>
        <taxon>Vibrionales</taxon>
        <taxon>Vibrionaceae</taxon>
        <taxon>Vibrio</taxon>
    </lineage>
</organism>
<keyword evidence="3" id="KW-1185">Reference proteome</keyword>
<dbReference type="RefSeq" id="WP_094500790.1">
    <property type="nucleotide sequence ID" value="NZ_CAWNHI010000001.1"/>
</dbReference>
<protein>
    <submittedName>
        <fullName evidence="2">TetR family transcriptional regulator</fullName>
    </submittedName>
</protein>
<evidence type="ECO:0000313" key="3">
    <source>
        <dbReference type="Proteomes" id="UP000215148"/>
    </source>
</evidence>
<dbReference type="InterPro" id="IPR018759">
    <property type="entry name" value="BBP2_2"/>
</dbReference>
<gene>
    <name evidence="2" type="ORF">CCZ37_03960</name>
</gene>
<reference evidence="2 3" key="1">
    <citation type="submission" date="2017-08" db="EMBL/GenBank/DDBJ databases">
        <title>The Vibrio qinghaiensis sp.-Q67 is a luminous bacteria isolated firstly from Qinghai lake, Qinghai province, China, which has been proved to be very sensitive to detect environmental and food pollutants. Therefore, complete genome analysis of V. qinghaiensis sp.-Q67 highlights the potential application of this strain on detection of hazards in the contaminated environments.</title>
        <authorList>
            <person name="Gong L."/>
        </authorList>
    </citation>
    <scope>NUCLEOTIDE SEQUENCE [LARGE SCALE GENOMIC DNA]</scope>
    <source>
        <strain evidence="2 3">Q67</strain>
    </source>
</reference>
<feature type="chain" id="PRO_5012646273" evidence="1">
    <location>
        <begin position="25"/>
        <end position="396"/>
    </location>
</feature>
<accession>A0A223N1C2</accession>
<evidence type="ECO:0000256" key="1">
    <source>
        <dbReference type="SAM" id="SignalP"/>
    </source>
</evidence>
<evidence type="ECO:0000313" key="2">
    <source>
        <dbReference type="EMBL" id="ASU23529.1"/>
    </source>
</evidence>
<dbReference type="Proteomes" id="UP000215148">
    <property type="component" value="Chromosome 1"/>
</dbReference>
<keyword evidence="1" id="KW-0732">Signal</keyword>
<dbReference type="AlphaFoldDB" id="A0A223N1C2"/>
<sequence>MNTTNLNRIASFGLAFFALSAVQAKPQPNPIMTESGIAIVPFLNLSTGYNDNLAKASQDLEHSQYSVFEPGIGLAIEPTSGQKHRVGYRLQRGDFFSSSKDSYTDHFFDLASDWELNSKHRVDLSYALALTHEQRGDNDTTLNLSYNKYNTNNFNLGYGFGGEDAKGRIETNLGWGNLDYKNNQTITQYQNWDELRFNSSLYYKALPKTSLVFQIIVNDRHYSDIAPGSTLKDSTHYMGYVGTSWDATGKLQGNAKVGMQHKDFESSSRENFDSFSWDIDVTYLIRTYSAVQLKTNRKSTDTDGTGDSIDTKVYNANWTHNWSDIISSNVDYSLLSENYTSTARDDDTSKLTLSLSYDFRRWLTFKVGYQLESRDSNISSLSYDQNVYYFAIEGVM</sequence>
<name>A0A223N1C2_9VIBR</name>
<proteinExistence type="predicted"/>
<dbReference type="Pfam" id="PF10082">
    <property type="entry name" value="BBP2_2"/>
    <property type="match status" value="1"/>
</dbReference>